<evidence type="ECO:0000313" key="2">
    <source>
        <dbReference type="EMBL" id="KAH3843301.1"/>
    </source>
</evidence>
<organism evidence="2 3">
    <name type="scientific">Dreissena polymorpha</name>
    <name type="common">Zebra mussel</name>
    <name type="synonym">Mytilus polymorpha</name>
    <dbReference type="NCBI Taxonomy" id="45954"/>
    <lineage>
        <taxon>Eukaryota</taxon>
        <taxon>Metazoa</taxon>
        <taxon>Spiralia</taxon>
        <taxon>Lophotrochozoa</taxon>
        <taxon>Mollusca</taxon>
        <taxon>Bivalvia</taxon>
        <taxon>Autobranchia</taxon>
        <taxon>Heteroconchia</taxon>
        <taxon>Euheterodonta</taxon>
        <taxon>Imparidentia</taxon>
        <taxon>Neoheterodontei</taxon>
        <taxon>Myida</taxon>
        <taxon>Dreissenoidea</taxon>
        <taxon>Dreissenidae</taxon>
        <taxon>Dreissena</taxon>
    </lineage>
</organism>
<dbReference type="Proteomes" id="UP000828390">
    <property type="component" value="Unassembled WGS sequence"/>
</dbReference>
<feature type="compositionally biased region" description="Basic residues" evidence="1">
    <location>
        <begin position="22"/>
        <end position="32"/>
    </location>
</feature>
<comment type="caution">
    <text evidence="2">The sequence shown here is derived from an EMBL/GenBank/DDBJ whole genome shotgun (WGS) entry which is preliminary data.</text>
</comment>
<dbReference type="AlphaFoldDB" id="A0A9D4QTR0"/>
<evidence type="ECO:0000256" key="1">
    <source>
        <dbReference type="SAM" id="MobiDB-lite"/>
    </source>
</evidence>
<proteinExistence type="predicted"/>
<dbReference type="EMBL" id="JAIWYP010000004">
    <property type="protein sequence ID" value="KAH3843301.1"/>
    <property type="molecule type" value="Genomic_DNA"/>
</dbReference>
<reference evidence="2" key="2">
    <citation type="submission" date="2020-11" db="EMBL/GenBank/DDBJ databases">
        <authorList>
            <person name="McCartney M.A."/>
            <person name="Auch B."/>
            <person name="Kono T."/>
            <person name="Mallez S."/>
            <person name="Becker A."/>
            <person name="Gohl D.M."/>
            <person name="Silverstein K.A.T."/>
            <person name="Koren S."/>
            <person name="Bechman K.B."/>
            <person name="Herman A."/>
            <person name="Abrahante J.E."/>
            <person name="Garbe J."/>
        </authorList>
    </citation>
    <scope>NUCLEOTIDE SEQUENCE</scope>
    <source>
        <strain evidence="2">Duluth1</strain>
        <tissue evidence="2">Whole animal</tissue>
    </source>
</reference>
<gene>
    <name evidence="2" type="ORF">DPMN_116815</name>
</gene>
<sequence>MTSPILTRRPLPKPPETEKAIKSIKKSTKQHKKDASTAYNVPSKKQPKIHGNMRNNQNVNF</sequence>
<keyword evidence="3" id="KW-1185">Reference proteome</keyword>
<protein>
    <submittedName>
        <fullName evidence="2">Uncharacterized protein</fullName>
    </submittedName>
</protein>
<evidence type="ECO:0000313" key="3">
    <source>
        <dbReference type="Proteomes" id="UP000828390"/>
    </source>
</evidence>
<reference evidence="2" key="1">
    <citation type="journal article" date="2019" name="bioRxiv">
        <title>The Genome of the Zebra Mussel, Dreissena polymorpha: A Resource for Invasive Species Research.</title>
        <authorList>
            <person name="McCartney M.A."/>
            <person name="Auch B."/>
            <person name="Kono T."/>
            <person name="Mallez S."/>
            <person name="Zhang Y."/>
            <person name="Obille A."/>
            <person name="Becker A."/>
            <person name="Abrahante J.E."/>
            <person name="Garbe J."/>
            <person name="Badalamenti J.P."/>
            <person name="Herman A."/>
            <person name="Mangelson H."/>
            <person name="Liachko I."/>
            <person name="Sullivan S."/>
            <person name="Sone E.D."/>
            <person name="Koren S."/>
            <person name="Silverstein K.A.T."/>
            <person name="Beckman K.B."/>
            <person name="Gohl D.M."/>
        </authorList>
    </citation>
    <scope>NUCLEOTIDE SEQUENCE</scope>
    <source>
        <strain evidence="2">Duluth1</strain>
        <tissue evidence="2">Whole animal</tissue>
    </source>
</reference>
<accession>A0A9D4QTR0</accession>
<feature type="region of interest" description="Disordered" evidence="1">
    <location>
        <begin position="1"/>
        <end position="61"/>
    </location>
</feature>
<name>A0A9D4QTR0_DREPO</name>